<evidence type="ECO:0000256" key="1">
    <source>
        <dbReference type="SAM" id="MobiDB-lite"/>
    </source>
</evidence>
<gene>
    <name evidence="2" type="ORF">NP493_351g00064</name>
</gene>
<keyword evidence="3" id="KW-1185">Reference proteome</keyword>
<reference evidence="2" key="1">
    <citation type="journal article" date="2023" name="Mol. Biol. Evol.">
        <title>Third-Generation Sequencing Reveals the Adaptive Role of the Epigenome in Three Deep-Sea Polychaetes.</title>
        <authorList>
            <person name="Perez M."/>
            <person name="Aroh O."/>
            <person name="Sun Y."/>
            <person name="Lan Y."/>
            <person name="Juniper S.K."/>
            <person name="Young C.R."/>
            <person name="Angers B."/>
            <person name="Qian P.Y."/>
        </authorList>
    </citation>
    <scope>NUCLEOTIDE SEQUENCE</scope>
    <source>
        <strain evidence="2">R07B-5</strain>
    </source>
</reference>
<feature type="region of interest" description="Disordered" evidence="1">
    <location>
        <begin position="1"/>
        <end position="22"/>
    </location>
</feature>
<evidence type="ECO:0000313" key="3">
    <source>
        <dbReference type="Proteomes" id="UP001209878"/>
    </source>
</evidence>
<sequence>MSRKASSSIADRKLEKSDSETSPPTLTFTIIPVCRASITVVNFSIHPYFLSSCHNPVLPAVSNVLLKSTNTMYIGRSCSMEFSCSCQRQNIISMVLQLPLKPHCIVSSVLPYTSRNIISHRCFAIFQAGDCSSHLSHGWNLIDDCLGNALRDILSQTDSVV</sequence>
<comment type="caution">
    <text evidence="2">The sequence shown here is derived from an EMBL/GenBank/DDBJ whole genome shotgun (WGS) entry which is preliminary data.</text>
</comment>
<dbReference type="AlphaFoldDB" id="A0AAD9NVH8"/>
<dbReference type="Proteomes" id="UP001209878">
    <property type="component" value="Unassembled WGS sequence"/>
</dbReference>
<evidence type="ECO:0000313" key="2">
    <source>
        <dbReference type="EMBL" id="KAK2182471.1"/>
    </source>
</evidence>
<feature type="compositionally biased region" description="Basic and acidic residues" evidence="1">
    <location>
        <begin position="10"/>
        <end position="19"/>
    </location>
</feature>
<accession>A0AAD9NVH8</accession>
<name>A0AAD9NVH8_RIDPI</name>
<proteinExistence type="predicted"/>
<dbReference type="EMBL" id="JAODUO010000352">
    <property type="protein sequence ID" value="KAK2182471.1"/>
    <property type="molecule type" value="Genomic_DNA"/>
</dbReference>
<protein>
    <submittedName>
        <fullName evidence="2">Uncharacterized protein</fullName>
    </submittedName>
</protein>
<organism evidence="2 3">
    <name type="scientific">Ridgeia piscesae</name>
    <name type="common">Tubeworm</name>
    <dbReference type="NCBI Taxonomy" id="27915"/>
    <lineage>
        <taxon>Eukaryota</taxon>
        <taxon>Metazoa</taxon>
        <taxon>Spiralia</taxon>
        <taxon>Lophotrochozoa</taxon>
        <taxon>Annelida</taxon>
        <taxon>Polychaeta</taxon>
        <taxon>Sedentaria</taxon>
        <taxon>Canalipalpata</taxon>
        <taxon>Sabellida</taxon>
        <taxon>Siboglinidae</taxon>
        <taxon>Ridgeia</taxon>
    </lineage>
</organism>